<protein>
    <submittedName>
        <fullName evidence="1">Histidinol-phosphatase HisJ family protein</fullName>
    </submittedName>
</protein>
<evidence type="ECO:0000313" key="1">
    <source>
        <dbReference type="EMBL" id="TGY00636.1"/>
    </source>
</evidence>
<name>A0AC61R3J9_9FIRM</name>
<evidence type="ECO:0000313" key="2">
    <source>
        <dbReference type="Proteomes" id="UP000307720"/>
    </source>
</evidence>
<dbReference type="EMBL" id="SRZB01000001">
    <property type="protein sequence ID" value="TGY00636.1"/>
    <property type="molecule type" value="Genomic_DNA"/>
</dbReference>
<reference evidence="1" key="1">
    <citation type="submission" date="2019-04" db="EMBL/GenBank/DDBJ databases">
        <title>Microbes associate with the intestines of laboratory mice.</title>
        <authorList>
            <person name="Navarre W."/>
            <person name="Wong E."/>
            <person name="Huang K."/>
            <person name="Tropini C."/>
            <person name="Ng K."/>
            <person name="Yu B."/>
        </authorList>
    </citation>
    <scope>NUCLEOTIDE SEQUENCE</scope>
    <source>
        <strain evidence="1">NM72_1-8</strain>
    </source>
</reference>
<organism evidence="1 2">
    <name type="scientific">Hominisplanchenecus murintestinalis</name>
    <dbReference type="NCBI Taxonomy" id="2941517"/>
    <lineage>
        <taxon>Bacteria</taxon>
        <taxon>Bacillati</taxon>
        <taxon>Bacillota</taxon>
        <taxon>Clostridia</taxon>
        <taxon>Lachnospirales</taxon>
        <taxon>Lachnospiraceae</taxon>
        <taxon>Hominisplanchenecus</taxon>
    </lineage>
</organism>
<sequence length="266" mass="30785">MNTDFHIHSSFSSDSEASMESMIEAGIRLGLTAMCFTEHLDYDYVPGEPDFIVDTPAYLDCLRRCRDLYGSRIELLFGIELGLQPHLTRRLNDYISQWDFDFVIGSSHLVHGADPYYPAFYEGRKEEDCYLEYFETIIENLNAFSDIDVYGHIDYVVRYGPNKNRFYSYEKYKEILDEVLKNIITHGVGLELNTAGYKYGLGAPNPHPDVLRRYRELGGEIITVGSDGHAPEHLAYDFGKVKDILLGCGFRYYTVFRKRKPEFRKL</sequence>
<gene>
    <name evidence="1" type="ORF">E5357_00185</name>
</gene>
<proteinExistence type="predicted"/>
<dbReference type="Proteomes" id="UP000307720">
    <property type="component" value="Unassembled WGS sequence"/>
</dbReference>
<keyword evidence="2" id="KW-1185">Reference proteome</keyword>
<accession>A0AC61R3J9</accession>
<comment type="caution">
    <text evidence="1">The sequence shown here is derived from an EMBL/GenBank/DDBJ whole genome shotgun (WGS) entry which is preliminary data.</text>
</comment>